<dbReference type="Proteomes" id="UP001177023">
    <property type="component" value="Unassembled WGS sequence"/>
</dbReference>
<accession>A0AA36CCS4</accession>
<name>A0AA36CCS4_9BILA</name>
<evidence type="ECO:0000259" key="2">
    <source>
        <dbReference type="PROSITE" id="PS51390"/>
    </source>
</evidence>
<reference evidence="3" key="1">
    <citation type="submission" date="2023-06" db="EMBL/GenBank/DDBJ databases">
        <authorList>
            <person name="Delattre M."/>
        </authorList>
    </citation>
    <scope>NUCLEOTIDE SEQUENCE</scope>
    <source>
        <strain evidence="3">AF72</strain>
    </source>
</reference>
<protein>
    <recommendedName>
        <fullName evidence="2">WAP domain-containing protein</fullName>
    </recommendedName>
</protein>
<dbReference type="GO" id="GO:0030414">
    <property type="term" value="F:peptidase inhibitor activity"/>
    <property type="evidence" value="ECO:0007669"/>
    <property type="project" value="InterPro"/>
</dbReference>
<gene>
    <name evidence="3" type="ORF">MSPICULIGERA_LOCUS5220</name>
</gene>
<keyword evidence="1" id="KW-0732">Signal</keyword>
<proteinExistence type="predicted"/>
<dbReference type="InterPro" id="IPR008197">
    <property type="entry name" value="WAP_dom"/>
</dbReference>
<dbReference type="PANTHER" id="PTHR36938:SF2">
    <property type="entry name" value="WAP DOMAIN-CONTAINING PROTEIN"/>
    <property type="match status" value="1"/>
</dbReference>
<feature type="non-terminal residue" evidence="3">
    <location>
        <position position="272"/>
    </location>
</feature>
<dbReference type="EMBL" id="CATQJA010001282">
    <property type="protein sequence ID" value="CAJ0566629.1"/>
    <property type="molecule type" value="Genomic_DNA"/>
</dbReference>
<dbReference type="GO" id="GO:0005576">
    <property type="term" value="C:extracellular region"/>
    <property type="evidence" value="ECO:0007669"/>
    <property type="project" value="InterPro"/>
</dbReference>
<keyword evidence="4" id="KW-1185">Reference proteome</keyword>
<feature type="chain" id="PRO_5041426272" description="WAP domain-containing protein" evidence="1">
    <location>
        <begin position="20"/>
        <end position="272"/>
    </location>
</feature>
<dbReference type="PANTHER" id="PTHR36938">
    <property type="entry name" value="PROTEIN CBG26935"/>
    <property type="match status" value="1"/>
</dbReference>
<feature type="domain" description="WAP" evidence="2">
    <location>
        <begin position="124"/>
        <end position="181"/>
    </location>
</feature>
<dbReference type="AlphaFoldDB" id="A0AA36CCS4"/>
<comment type="caution">
    <text evidence="3">The sequence shown here is derived from an EMBL/GenBank/DDBJ whole genome shotgun (WGS) entry which is preliminary data.</text>
</comment>
<dbReference type="PROSITE" id="PS51390">
    <property type="entry name" value="WAP"/>
    <property type="match status" value="1"/>
</dbReference>
<evidence type="ECO:0000313" key="4">
    <source>
        <dbReference type="Proteomes" id="UP001177023"/>
    </source>
</evidence>
<evidence type="ECO:0000256" key="1">
    <source>
        <dbReference type="SAM" id="SignalP"/>
    </source>
</evidence>
<sequence>MLHVAGGWLLVLLLQVVDTMDLCEYFARLGVDKPECRKQIHFDTFDPNPRPALHSMAQVLHFHQLLPSPVIVDSPKLPVQKFELVGSPGFDYPLCKNYYHSCMFSTKCESGTVCTTGFDTTPCCTSTVTRCPSVASLGINCRKPKSVNWCFTDRDCRGAATTSSSMCCPTGCNYNICVPQADVFPKRSLLSDNSGGLFANHQLAFSRLNLNQDQCPDPWKIDVKCNVRRPTSWCAKHSDCPTVNSVNPRRCCQTLCGYTACMVRYNNKWMIA</sequence>
<evidence type="ECO:0000313" key="3">
    <source>
        <dbReference type="EMBL" id="CAJ0566629.1"/>
    </source>
</evidence>
<organism evidence="3 4">
    <name type="scientific">Mesorhabditis spiculigera</name>
    <dbReference type="NCBI Taxonomy" id="96644"/>
    <lineage>
        <taxon>Eukaryota</taxon>
        <taxon>Metazoa</taxon>
        <taxon>Ecdysozoa</taxon>
        <taxon>Nematoda</taxon>
        <taxon>Chromadorea</taxon>
        <taxon>Rhabditida</taxon>
        <taxon>Rhabditina</taxon>
        <taxon>Rhabditomorpha</taxon>
        <taxon>Rhabditoidea</taxon>
        <taxon>Rhabditidae</taxon>
        <taxon>Mesorhabditinae</taxon>
        <taxon>Mesorhabditis</taxon>
    </lineage>
</organism>
<feature type="signal peptide" evidence="1">
    <location>
        <begin position="1"/>
        <end position="19"/>
    </location>
</feature>